<dbReference type="Proteomes" id="UP000663193">
    <property type="component" value="Chromosome 1"/>
</dbReference>
<proteinExistence type="predicted"/>
<dbReference type="Pfam" id="PF00664">
    <property type="entry name" value="ABC_membrane"/>
    <property type="match status" value="1"/>
</dbReference>
<gene>
    <name evidence="10" type="ORF">JI435_007570</name>
</gene>
<keyword evidence="11" id="KW-1185">Reference proteome</keyword>
<name>A0A7U2EQL4_PHANO</name>
<dbReference type="OrthoDB" id="6500128at2759"/>
<dbReference type="CDD" id="cd18579">
    <property type="entry name" value="ABC_6TM_ABCC_D1"/>
    <property type="match status" value="1"/>
</dbReference>
<dbReference type="InterPro" id="IPR036640">
    <property type="entry name" value="ABC1_TM_sf"/>
</dbReference>
<evidence type="ECO:0000256" key="3">
    <source>
        <dbReference type="ARBA" id="ARBA00022692"/>
    </source>
</evidence>
<dbReference type="PANTHER" id="PTHR24223">
    <property type="entry name" value="ATP-BINDING CASSETTE SUB-FAMILY C"/>
    <property type="match status" value="1"/>
</dbReference>
<dbReference type="GO" id="GO:0140359">
    <property type="term" value="F:ABC-type transporter activity"/>
    <property type="evidence" value="ECO:0007669"/>
    <property type="project" value="InterPro"/>
</dbReference>
<keyword evidence="6" id="KW-1133">Transmembrane helix</keyword>
<dbReference type="InterPro" id="IPR003593">
    <property type="entry name" value="AAA+_ATPase"/>
</dbReference>
<dbReference type="CDD" id="cd03250">
    <property type="entry name" value="ABCC_MRP_domain1"/>
    <property type="match status" value="1"/>
</dbReference>
<dbReference type="GO" id="GO:0016887">
    <property type="term" value="F:ATP hydrolysis activity"/>
    <property type="evidence" value="ECO:0007669"/>
    <property type="project" value="InterPro"/>
</dbReference>
<feature type="domain" description="ABC transmembrane type-1" evidence="9">
    <location>
        <begin position="868"/>
        <end position="1145"/>
    </location>
</feature>
<sequence length="1438" mass="157938">MVFDTEYGALLQQDTRGFDFNLRFEQLFFTIVPSSLFIVASCLRMGFLIHRRKIVHVATLQYIKCGVLTAYGCLALVLVVLTGISHVHISSMLMAAAVLRLAVAILTVPLSALEHSRNPRPSTLLAAFLCLSLILDVSQARTLFRSSSSHAEHVYSSTFCGAVALKAAILMLECRQKTSWVHWPNDEKHSPEETSSILSLGVFFWLNKMFLAGYRTILTMDTILPLDNSFDPETLHAEFSRYLLYEKLQGDLFGLAKVLIRTLKVPLLLPIVPRLALLGFTFSQPFFIETLLDYLAQPDLDPNVGYGLIGASFLIFSGIAVSAALSWYFHHRFRIMVQSILVLEIFIKATTARVGATDHNAALTLMGTDIERIRMGFRHVHEIWASMIQVALAAWMLYRRLGIAFVAAIGLVVVCFICLAVLVNFTGDSQKAWMSRVQLRVGLTASVIGGMKSIKISGLSGAVREYVQKLRVEELAAGSRYRRIYIASAILGYLPLLIGPALTFAFAQGSLDTSRVFTSLSFLGLMTAPLALVFQSVPEIVSAFACLARIQTFMECETRKDVRQVLMERTDSSHLAVVVKNGNYGWEPDKVVLRDVNLSLARGSLNMVIGPVASGKSTICKALLGELPVSEGDIKLGVRSSHVGYCDQTAYLFNGSIKDNIVGFSVFNPTRYTDVILSTGLEYDIARFPQRDETNVGSNGVTLSGGQRQRVSLARALYLHTDLLVLDDIFSGLDAETEEHVFNSVFGPRGLLRRRGATVVLCTNSLQHLPAADHIIAIGNGIIEVQGTFEQMMTSKALSHYNPSKNLAHIGSKSSFESPQIPQVQVSVSPTTKSEALAPKIDAARQIGDRSVYKHWIKNMGIPLASSIGIFAALWGFFISFPTVWLTFWTEDMKSVNPTHSNAYYVAIYGSLQACATASLLLLGITILISSIKKVGANMHGSALQTLVQAPLAFFTNTDTGVTTNLFSQDLNLIDTELPDATISLLLSLTTAVGQVAVMLMSSAYLAISYPFLAILLYVVQRFYLRTSRQLRLLDLESKSPLYTHFLDTVRGITTLRSFGFTSEDIRKNARLTKSNQRPSYLLLMVQEWLSCVLNVVVMVMAVILTTLAVQLHSKSGFAGASLYSLLGLGESLAGIVLSWTKLETSLGAIARLKAFGEAVTPEDTDEETIIPPQEWPEHGTVAINGVSATYSKPCEGECMPRLALRDIRVTINPGEKVAICGRTGSGKSSMIALLLKLLDPVAETADNTIMDGISLRKLDRMALRQRIIAVPQESVFLPDGSTFQANLDPNNASTAEECRDVLGAVGLWEFVAEHGGLEAGMSSGTLSAGQRQLYSVGRALLRQRVRARQSIRGGILLLDEVSSSVDVQTERRMQEIIKKEFENYTVVAVSHRLDMVMDFDRVLVMDTGEIVETGNPIELAEAVESRFGDLVRAMRKQ</sequence>
<keyword evidence="3" id="KW-0812">Transmembrane</keyword>
<evidence type="ECO:0000259" key="9">
    <source>
        <dbReference type="PROSITE" id="PS50929"/>
    </source>
</evidence>
<organism evidence="10 11">
    <name type="scientific">Phaeosphaeria nodorum (strain SN15 / ATCC MYA-4574 / FGSC 10173)</name>
    <name type="common">Glume blotch fungus</name>
    <name type="synonym">Parastagonospora nodorum</name>
    <dbReference type="NCBI Taxonomy" id="321614"/>
    <lineage>
        <taxon>Eukaryota</taxon>
        <taxon>Fungi</taxon>
        <taxon>Dikarya</taxon>
        <taxon>Ascomycota</taxon>
        <taxon>Pezizomycotina</taxon>
        <taxon>Dothideomycetes</taxon>
        <taxon>Pleosporomycetidae</taxon>
        <taxon>Pleosporales</taxon>
        <taxon>Pleosporineae</taxon>
        <taxon>Phaeosphaeriaceae</taxon>
        <taxon>Parastagonospora</taxon>
    </lineage>
</organism>
<feature type="domain" description="ABC transporter" evidence="8">
    <location>
        <begin position="573"/>
        <end position="805"/>
    </location>
</feature>
<feature type="domain" description="ABC transporter" evidence="8">
    <location>
        <begin position="1182"/>
        <end position="1433"/>
    </location>
</feature>
<evidence type="ECO:0000256" key="5">
    <source>
        <dbReference type="ARBA" id="ARBA00022840"/>
    </source>
</evidence>
<dbReference type="InterPro" id="IPR044746">
    <property type="entry name" value="ABCC_6TM_D1"/>
</dbReference>
<dbReference type="Pfam" id="PF00005">
    <property type="entry name" value="ABC_tran"/>
    <property type="match status" value="2"/>
</dbReference>
<keyword evidence="2" id="KW-0813">Transport</keyword>
<dbReference type="FunFam" id="3.40.50.300:FF:003450">
    <property type="entry name" value="ABC multidrug transporter, putative"/>
    <property type="match status" value="1"/>
</dbReference>
<keyword evidence="4" id="KW-0547">Nucleotide-binding</keyword>
<dbReference type="PROSITE" id="PS50893">
    <property type="entry name" value="ABC_TRANSPORTER_2"/>
    <property type="match status" value="2"/>
</dbReference>
<evidence type="ECO:0000256" key="1">
    <source>
        <dbReference type="ARBA" id="ARBA00004141"/>
    </source>
</evidence>
<dbReference type="InterPro" id="IPR027417">
    <property type="entry name" value="P-loop_NTPase"/>
</dbReference>
<evidence type="ECO:0000256" key="7">
    <source>
        <dbReference type="ARBA" id="ARBA00023136"/>
    </source>
</evidence>
<dbReference type="PANTHER" id="PTHR24223:SF345">
    <property type="entry name" value="ABC MULTIDRUG TRANSPORTER (EUROFUNG)"/>
    <property type="match status" value="1"/>
</dbReference>
<evidence type="ECO:0000313" key="10">
    <source>
        <dbReference type="EMBL" id="QRC91255.1"/>
    </source>
</evidence>
<feature type="domain" description="ABC transmembrane type-1" evidence="9">
    <location>
        <begin position="275"/>
        <end position="542"/>
    </location>
</feature>
<accession>A0A7U2EQL4</accession>
<dbReference type="InterPro" id="IPR003439">
    <property type="entry name" value="ABC_transporter-like_ATP-bd"/>
</dbReference>
<dbReference type="VEuPathDB" id="FungiDB:JI435_007570"/>
<dbReference type="Gene3D" id="1.20.1560.10">
    <property type="entry name" value="ABC transporter type 1, transmembrane domain"/>
    <property type="match status" value="2"/>
</dbReference>
<keyword evidence="5" id="KW-0067">ATP-binding</keyword>
<evidence type="ECO:0000313" key="11">
    <source>
        <dbReference type="Proteomes" id="UP000663193"/>
    </source>
</evidence>
<dbReference type="FunFam" id="1.20.1560.10:FF:000055">
    <property type="entry name" value="ABC multidrug transporter (Eurofung)"/>
    <property type="match status" value="1"/>
</dbReference>
<dbReference type="PROSITE" id="PS00211">
    <property type="entry name" value="ABC_TRANSPORTER_1"/>
    <property type="match status" value="2"/>
</dbReference>
<dbReference type="OMA" id="HVGFCDQ"/>
<dbReference type="PROSITE" id="PS50929">
    <property type="entry name" value="ABC_TM1F"/>
    <property type="match status" value="2"/>
</dbReference>
<dbReference type="SUPFAM" id="SSF52540">
    <property type="entry name" value="P-loop containing nucleoside triphosphate hydrolases"/>
    <property type="match status" value="2"/>
</dbReference>
<keyword evidence="7" id="KW-0472">Membrane</keyword>
<reference evidence="11" key="1">
    <citation type="journal article" date="2021" name="BMC Genomics">
        <title>Chromosome-level genome assembly and manually-curated proteome of model necrotroph Parastagonospora nodorum Sn15 reveals a genome-wide trove of candidate effector homologs, and redundancy of virulence-related functions within an accessory chromosome.</title>
        <authorList>
            <person name="Bertazzoni S."/>
            <person name="Jones D.A.B."/>
            <person name="Phan H.T."/>
            <person name="Tan K.-C."/>
            <person name="Hane J.K."/>
        </authorList>
    </citation>
    <scope>NUCLEOTIDE SEQUENCE [LARGE SCALE GENOMIC DNA]</scope>
    <source>
        <strain evidence="11">SN15 / ATCC MYA-4574 / FGSC 10173)</strain>
    </source>
</reference>
<dbReference type="GO" id="GO:0016020">
    <property type="term" value="C:membrane"/>
    <property type="evidence" value="ECO:0007669"/>
    <property type="project" value="UniProtKB-SubCell"/>
</dbReference>
<dbReference type="SUPFAM" id="SSF90123">
    <property type="entry name" value="ABC transporter transmembrane region"/>
    <property type="match status" value="2"/>
</dbReference>
<dbReference type="EMBL" id="CP069023">
    <property type="protein sequence ID" value="QRC91255.1"/>
    <property type="molecule type" value="Genomic_DNA"/>
</dbReference>
<dbReference type="CDD" id="cd18580">
    <property type="entry name" value="ABC_6TM_ABCC_D2"/>
    <property type="match status" value="1"/>
</dbReference>
<dbReference type="InterPro" id="IPR044726">
    <property type="entry name" value="ABCC_6TM_D2"/>
</dbReference>
<dbReference type="Gene3D" id="3.40.50.300">
    <property type="entry name" value="P-loop containing nucleotide triphosphate hydrolases"/>
    <property type="match status" value="2"/>
</dbReference>
<evidence type="ECO:0000259" key="8">
    <source>
        <dbReference type="PROSITE" id="PS50893"/>
    </source>
</evidence>
<comment type="subcellular location">
    <subcellularLocation>
        <location evidence="1">Membrane</location>
        <topology evidence="1">Multi-pass membrane protein</topology>
    </subcellularLocation>
</comment>
<dbReference type="SMART" id="SM00382">
    <property type="entry name" value="AAA"/>
    <property type="match status" value="2"/>
</dbReference>
<evidence type="ECO:0000256" key="4">
    <source>
        <dbReference type="ARBA" id="ARBA00022741"/>
    </source>
</evidence>
<dbReference type="FunFam" id="1.20.1560.10:FF:000066">
    <property type="entry name" value="ABC multidrug transporter (Eurofung)"/>
    <property type="match status" value="1"/>
</dbReference>
<dbReference type="InterPro" id="IPR011527">
    <property type="entry name" value="ABC1_TM_dom"/>
</dbReference>
<dbReference type="GO" id="GO:0005524">
    <property type="term" value="F:ATP binding"/>
    <property type="evidence" value="ECO:0007669"/>
    <property type="project" value="UniProtKB-KW"/>
</dbReference>
<dbReference type="InterPro" id="IPR050173">
    <property type="entry name" value="ABC_transporter_C-like"/>
</dbReference>
<evidence type="ECO:0000256" key="2">
    <source>
        <dbReference type="ARBA" id="ARBA00022448"/>
    </source>
</evidence>
<protein>
    <submittedName>
        <fullName evidence="10">Uncharacterized protein</fullName>
    </submittedName>
</protein>
<dbReference type="InterPro" id="IPR017871">
    <property type="entry name" value="ABC_transporter-like_CS"/>
</dbReference>
<evidence type="ECO:0000256" key="6">
    <source>
        <dbReference type="ARBA" id="ARBA00022989"/>
    </source>
</evidence>